<dbReference type="InterPro" id="IPR036662">
    <property type="entry name" value="PTS_EIIA_man-typ_sf"/>
</dbReference>
<sequence length="137" mass="15472">MLRLIVASHGRMAQELVESSFMIFGRQEGIEVATFGLNENPTSIKERYQTILARMPQDDLIVFLCDLFGGSPFNAAKTFVDDNPKRFGLIGGVNLAMLLEAYMLRKSDKTMAEIITYLEEVSRYGVNHYESGDYDAF</sequence>
<accession>A0ABY1A9B9</accession>
<name>A0ABY1A9B9_9LACO</name>
<keyword evidence="4" id="KW-0762">Sugar transport</keyword>
<dbReference type="PROSITE" id="PS51096">
    <property type="entry name" value="PTS_EIIA_TYPE_4"/>
    <property type="match status" value="1"/>
</dbReference>
<dbReference type="PANTHER" id="PTHR33799">
    <property type="entry name" value="PTS PERMEASE-RELATED-RELATED"/>
    <property type="match status" value="1"/>
</dbReference>
<reference evidence="9 10" key="1">
    <citation type="submission" date="2016-10" db="EMBL/GenBank/DDBJ databases">
        <authorList>
            <person name="Varghese N."/>
            <person name="Submissions S."/>
        </authorList>
    </citation>
    <scope>NUCLEOTIDE SEQUENCE [LARGE SCALE GENOMIC DNA]</scope>
    <source>
        <strain evidence="9 10">WC1T17</strain>
    </source>
</reference>
<dbReference type="Proteomes" id="UP000182089">
    <property type="component" value="Unassembled WGS sequence"/>
</dbReference>
<proteinExistence type="predicted"/>
<keyword evidence="3" id="KW-0963">Cytoplasm</keyword>
<protein>
    <submittedName>
        <fullName evidence="9">PTS system, mannose-specific IIA component/PTS system, mannose-specific IIB component</fullName>
    </submittedName>
</protein>
<gene>
    <name evidence="9" type="ORF">SAMN05216431_101211</name>
</gene>
<organism evidence="9 10">
    <name type="scientific">Ligilactobacillus ruminis</name>
    <dbReference type="NCBI Taxonomy" id="1623"/>
    <lineage>
        <taxon>Bacteria</taxon>
        <taxon>Bacillati</taxon>
        <taxon>Bacillota</taxon>
        <taxon>Bacilli</taxon>
        <taxon>Lactobacillales</taxon>
        <taxon>Lactobacillaceae</taxon>
        <taxon>Ligilactobacillus</taxon>
    </lineage>
</organism>
<feature type="domain" description="PTS EIIA type-4" evidence="8">
    <location>
        <begin position="1"/>
        <end position="126"/>
    </location>
</feature>
<dbReference type="InterPro" id="IPR051471">
    <property type="entry name" value="Bacterial_PTS_sugar_comp"/>
</dbReference>
<evidence type="ECO:0000256" key="7">
    <source>
        <dbReference type="ARBA" id="ARBA00022777"/>
    </source>
</evidence>
<evidence type="ECO:0000256" key="5">
    <source>
        <dbReference type="ARBA" id="ARBA00022679"/>
    </source>
</evidence>
<dbReference type="Gene3D" id="3.40.50.510">
    <property type="entry name" value="Phosphotransferase system, mannose-type IIA component"/>
    <property type="match status" value="1"/>
</dbReference>
<keyword evidence="6" id="KW-0598">Phosphotransferase system</keyword>
<evidence type="ECO:0000256" key="3">
    <source>
        <dbReference type="ARBA" id="ARBA00022490"/>
    </source>
</evidence>
<evidence type="ECO:0000256" key="1">
    <source>
        <dbReference type="ARBA" id="ARBA00004496"/>
    </source>
</evidence>
<evidence type="ECO:0000259" key="8">
    <source>
        <dbReference type="PROSITE" id="PS51096"/>
    </source>
</evidence>
<dbReference type="InterPro" id="IPR004701">
    <property type="entry name" value="PTS_EIIA_man-typ"/>
</dbReference>
<keyword evidence="7" id="KW-0418">Kinase</keyword>
<keyword evidence="5" id="KW-0808">Transferase</keyword>
<dbReference type="Pfam" id="PF03610">
    <property type="entry name" value="EIIA-man"/>
    <property type="match status" value="1"/>
</dbReference>
<evidence type="ECO:0000256" key="2">
    <source>
        <dbReference type="ARBA" id="ARBA00022448"/>
    </source>
</evidence>
<dbReference type="InterPro" id="IPR033887">
    <property type="entry name" value="PTS_IIA_man"/>
</dbReference>
<comment type="subcellular location">
    <subcellularLocation>
        <location evidence="1">Cytoplasm</location>
    </subcellularLocation>
</comment>
<evidence type="ECO:0000256" key="6">
    <source>
        <dbReference type="ARBA" id="ARBA00022683"/>
    </source>
</evidence>
<dbReference type="SUPFAM" id="SSF53062">
    <property type="entry name" value="PTS system fructose IIA component-like"/>
    <property type="match status" value="1"/>
</dbReference>
<evidence type="ECO:0000313" key="10">
    <source>
        <dbReference type="Proteomes" id="UP000182089"/>
    </source>
</evidence>
<dbReference type="PANTHER" id="PTHR33799:SF1">
    <property type="entry name" value="PTS SYSTEM MANNOSE-SPECIFIC EIIAB COMPONENT-RELATED"/>
    <property type="match status" value="1"/>
</dbReference>
<keyword evidence="2" id="KW-0813">Transport</keyword>
<comment type="caution">
    <text evidence="9">The sequence shown here is derived from an EMBL/GenBank/DDBJ whole genome shotgun (WGS) entry which is preliminary data.</text>
</comment>
<evidence type="ECO:0000313" key="9">
    <source>
        <dbReference type="EMBL" id="SEM35682.1"/>
    </source>
</evidence>
<dbReference type="CDD" id="cd00006">
    <property type="entry name" value="PTS_IIA_man"/>
    <property type="match status" value="1"/>
</dbReference>
<dbReference type="EMBL" id="FOCC01000001">
    <property type="protein sequence ID" value="SEM35682.1"/>
    <property type="molecule type" value="Genomic_DNA"/>
</dbReference>
<evidence type="ECO:0000256" key="4">
    <source>
        <dbReference type="ARBA" id="ARBA00022597"/>
    </source>
</evidence>